<gene>
    <name evidence="2" type="ORF">ACFQ44_00380</name>
</gene>
<evidence type="ECO:0000256" key="1">
    <source>
        <dbReference type="SAM" id="SignalP"/>
    </source>
</evidence>
<comment type="caution">
    <text evidence="2">The sequence shown here is derived from an EMBL/GenBank/DDBJ whole genome shotgun (WGS) entry which is preliminary data.</text>
</comment>
<accession>A0ABW4D0E1</accession>
<sequence length="159" mass="18104">MNKFITGTIVVLGLALGCGEATTAQAQAKAKWMPGTPKQLRGVWYAKPRVQHLGHDTTEITNNAMILIPKWLYVMYDYGTHDYGGNRLAYKKVGQAYRLRSYDSVEKTWAYTKLQRQGKTLKLQKYGTRKTGKAFKSHAGHTYQLQYKQKLSVSVLTRK</sequence>
<dbReference type="Proteomes" id="UP001597189">
    <property type="component" value="Unassembled WGS sequence"/>
</dbReference>
<feature type="chain" id="PRO_5046086956" evidence="1">
    <location>
        <begin position="27"/>
        <end position="159"/>
    </location>
</feature>
<name>A0ABW4D0E1_9LACO</name>
<organism evidence="2 3">
    <name type="scientific">Levilactobacillus lanxiensis</name>
    <dbReference type="NCBI Taxonomy" id="2799568"/>
    <lineage>
        <taxon>Bacteria</taxon>
        <taxon>Bacillati</taxon>
        <taxon>Bacillota</taxon>
        <taxon>Bacilli</taxon>
        <taxon>Lactobacillales</taxon>
        <taxon>Lactobacillaceae</taxon>
        <taxon>Levilactobacillus</taxon>
    </lineage>
</organism>
<evidence type="ECO:0000313" key="3">
    <source>
        <dbReference type="Proteomes" id="UP001597189"/>
    </source>
</evidence>
<protein>
    <submittedName>
        <fullName evidence="2">Uncharacterized protein</fullName>
    </submittedName>
</protein>
<dbReference type="EMBL" id="JBHTOD010000001">
    <property type="protein sequence ID" value="MFD1454130.1"/>
    <property type="molecule type" value="Genomic_DNA"/>
</dbReference>
<dbReference type="RefSeq" id="WP_203642692.1">
    <property type="nucleotide sequence ID" value="NZ_BOLN01000001.1"/>
</dbReference>
<evidence type="ECO:0000313" key="2">
    <source>
        <dbReference type="EMBL" id="MFD1454130.1"/>
    </source>
</evidence>
<keyword evidence="3" id="KW-1185">Reference proteome</keyword>
<dbReference type="PROSITE" id="PS51257">
    <property type="entry name" value="PROKAR_LIPOPROTEIN"/>
    <property type="match status" value="1"/>
</dbReference>
<keyword evidence="1" id="KW-0732">Signal</keyword>
<proteinExistence type="predicted"/>
<reference evidence="3" key="1">
    <citation type="journal article" date="2019" name="Int. J. Syst. Evol. Microbiol.">
        <title>The Global Catalogue of Microorganisms (GCM) 10K type strain sequencing project: providing services to taxonomists for standard genome sequencing and annotation.</title>
        <authorList>
            <consortium name="The Broad Institute Genomics Platform"/>
            <consortium name="The Broad Institute Genome Sequencing Center for Infectious Disease"/>
            <person name="Wu L."/>
            <person name="Ma J."/>
        </authorList>
    </citation>
    <scope>NUCLEOTIDE SEQUENCE [LARGE SCALE GENOMIC DNA]</scope>
    <source>
        <strain evidence="3">CCM 8979</strain>
    </source>
</reference>
<feature type="signal peptide" evidence="1">
    <location>
        <begin position="1"/>
        <end position="26"/>
    </location>
</feature>